<comment type="caution">
    <text evidence="1">The sequence shown here is derived from an EMBL/GenBank/DDBJ whole genome shotgun (WGS) entry which is preliminary data.</text>
</comment>
<proteinExistence type="predicted"/>
<protein>
    <recommendedName>
        <fullName evidence="3">Bacteriocin</fullName>
    </recommendedName>
</protein>
<reference evidence="1" key="2">
    <citation type="submission" date="2020-09" db="EMBL/GenBank/DDBJ databases">
        <authorList>
            <person name="Sun Q."/>
            <person name="Kim S."/>
        </authorList>
    </citation>
    <scope>NUCLEOTIDE SEQUENCE</scope>
    <source>
        <strain evidence="1">KCTC 22164</strain>
    </source>
</reference>
<reference evidence="1" key="1">
    <citation type="journal article" date="2014" name="Int. J. Syst. Evol. Microbiol.">
        <title>Complete genome sequence of Corynebacterium casei LMG S-19264T (=DSM 44701T), isolated from a smear-ripened cheese.</title>
        <authorList>
            <consortium name="US DOE Joint Genome Institute (JGI-PGF)"/>
            <person name="Walter F."/>
            <person name="Albersmeier A."/>
            <person name="Kalinowski J."/>
            <person name="Ruckert C."/>
        </authorList>
    </citation>
    <scope>NUCLEOTIDE SEQUENCE</scope>
    <source>
        <strain evidence="1">KCTC 22164</strain>
    </source>
</reference>
<dbReference type="Proteomes" id="UP000631300">
    <property type="component" value="Unassembled WGS sequence"/>
</dbReference>
<dbReference type="EMBL" id="BMXP01000003">
    <property type="protein sequence ID" value="GGW83297.1"/>
    <property type="molecule type" value="Genomic_DNA"/>
</dbReference>
<accession>A0A918MXR8</accession>
<evidence type="ECO:0008006" key="3">
    <source>
        <dbReference type="Google" id="ProtNLM"/>
    </source>
</evidence>
<evidence type="ECO:0000313" key="1">
    <source>
        <dbReference type="EMBL" id="GGW83297.1"/>
    </source>
</evidence>
<sequence>MRDLQLNELINVNGGCAEHCWGDFEAGDLAAVTIGGIVAGSAGGPAGAAAGGAGAALAYLLGVVWTEE</sequence>
<dbReference type="RefSeq" id="WP_189405154.1">
    <property type="nucleotide sequence ID" value="NZ_BMXP01000003.1"/>
</dbReference>
<organism evidence="1 2">
    <name type="scientific">Alteromonas halophila</name>
    <dbReference type="NCBI Taxonomy" id="516698"/>
    <lineage>
        <taxon>Bacteria</taxon>
        <taxon>Pseudomonadati</taxon>
        <taxon>Pseudomonadota</taxon>
        <taxon>Gammaproteobacteria</taxon>
        <taxon>Alteromonadales</taxon>
        <taxon>Alteromonadaceae</taxon>
        <taxon>Alteromonas/Salinimonas group</taxon>
        <taxon>Alteromonas</taxon>
    </lineage>
</organism>
<keyword evidence="2" id="KW-1185">Reference proteome</keyword>
<name>A0A918MXR8_9ALTE</name>
<dbReference type="AlphaFoldDB" id="A0A918MXR8"/>
<evidence type="ECO:0000313" key="2">
    <source>
        <dbReference type="Proteomes" id="UP000631300"/>
    </source>
</evidence>
<gene>
    <name evidence="1" type="ORF">GCM10007391_15890</name>
</gene>